<evidence type="ECO:0000313" key="1">
    <source>
        <dbReference type="EMBL" id="KAE8254920.1"/>
    </source>
</evidence>
<reference evidence="1" key="2">
    <citation type="journal article" date="2019" name="IMA Fungus">
        <title>Genome sequencing and comparison of five Tilletia species to identify candidate genes for the detection of regulated species infecting wheat.</title>
        <authorList>
            <person name="Nguyen H.D.T."/>
            <person name="Sultana T."/>
            <person name="Kesanakurti P."/>
            <person name="Hambleton S."/>
        </authorList>
    </citation>
    <scope>NUCLEOTIDE SEQUENCE</scope>
    <source>
        <strain evidence="1">DAOMC 236416</strain>
    </source>
</reference>
<dbReference type="EMBL" id="LWDF02000175">
    <property type="protein sequence ID" value="KAE8254920.1"/>
    <property type="molecule type" value="Genomic_DNA"/>
</dbReference>
<reference evidence="1" key="1">
    <citation type="submission" date="2016-04" db="EMBL/GenBank/DDBJ databases">
        <authorList>
            <person name="Nguyen H.D."/>
            <person name="Samba Siva P."/>
            <person name="Cullis J."/>
            <person name="Levesque C.A."/>
            <person name="Hambleton S."/>
        </authorList>
    </citation>
    <scope>NUCLEOTIDE SEQUENCE</scope>
    <source>
        <strain evidence="1">DAOMC 236416</strain>
    </source>
</reference>
<dbReference type="Proteomes" id="UP000077521">
    <property type="component" value="Unassembled WGS sequence"/>
</dbReference>
<evidence type="ECO:0000313" key="2">
    <source>
        <dbReference type="Proteomes" id="UP000077521"/>
    </source>
</evidence>
<accession>A0A177TQT6</accession>
<proteinExistence type="predicted"/>
<gene>
    <name evidence="1" type="ORF">A4X13_0g3231</name>
</gene>
<name>A0A177TQT6_9BASI</name>
<protein>
    <submittedName>
        <fullName evidence="1">Uncharacterized protein</fullName>
    </submittedName>
</protein>
<sequence length="247" mass="27063">MLPAVRSVTLAAYSIALRAAAAAAHQRHQHQVLSSSSASSSVPATTCKTEELEDERRICDSLAILDQLLQPLVRDGELLKTQEGGDGVFEAGGCAEIQKILLREVGSGAEEKEEAWLFRLEVDLLSEVFGALVVGTVAMSALQPADVHSDWNPILVPSQSRNNLFCLSYGLLDHYGRMDEDDDIVVRYEEKAMAERSGARPVKRDKKTMRVRLLAHNLGTSTLPSLMDTRSLVFCNLSAIPCRLRTS</sequence>
<dbReference type="AlphaFoldDB" id="A0A177TQT6"/>
<comment type="caution">
    <text evidence="1">The sequence shown here is derived from an EMBL/GenBank/DDBJ whole genome shotgun (WGS) entry which is preliminary data.</text>
</comment>
<organism evidence="1 2">
    <name type="scientific">Tilletia indica</name>
    <dbReference type="NCBI Taxonomy" id="43049"/>
    <lineage>
        <taxon>Eukaryota</taxon>
        <taxon>Fungi</taxon>
        <taxon>Dikarya</taxon>
        <taxon>Basidiomycota</taxon>
        <taxon>Ustilaginomycotina</taxon>
        <taxon>Exobasidiomycetes</taxon>
        <taxon>Tilletiales</taxon>
        <taxon>Tilletiaceae</taxon>
        <taxon>Tilletia</taxon>
    </lineage>
</organism>
<keyword evidence="2" id="KW-1185">Reference proteome</keyword>